<dbReference type="PANTHER" id="PTHR30168">
    <property type="entry name" value="PUTATIVE MEMBRANE PROTEIN YPFJ"/>
    <property type="match status" value="1"/>
</dbReference>
<keyword evidence="3 6" id="KW-1133">Transmembrane helix</keyword>
<sequence length="292" mass="30499">MTFKNNAQGGGRVRRGGGGGGMALGAGGGIGGLLLVGLFLLLGGNPEDLNQGAQQDPSQGAQGQQLENCSTGADANANAECRVDFTVKSLDAMWAKLLPAQAGIEYAEPGVTVFTNQTQTGCGGASSATGPFYCPNDQTAYFDVTFFEQIEQLGGSDAPLAQEYIVAHEVGHHIQNLEGTLGLSNYNDPGEDSAAVALETQADCYAGIWAHHAAQGEDALLEPITDDQLATAIETARAVGDDNIQQRSGGDVNPDTWTHGSSEDRQNAFMAGYQSGNMSSCDFLRRGNYRDA</sequence>
<accession>A0A097IGF7</accession>
<dbReference type="STRING" id="558173.CDOO_07855"/>
<feature type="compositionally biased region" description="Low complexity" evidence="5">
    <location>
        <begin position="51"/>
        <end position="65"/>
    </location>
</feature>
<evidence type="ECO:0000256" key="4">
    <source>
        <dbReference type="ARBA" id="ARBA00023136"/>
    </source>
</evidence>
<dbReference type="OrthoDB" id="9774900at2"/>
<gene>
    <name evidence="7" type="ORF">CDOO_07855</name>
</gene>
<evidence type="ECO:0000256" key="6">
    <source>
        <dbReference type="SAM" id="Phobius"/>
    </source>
</evidence>
<evidence type="ECO:0000313" key="7">
    <source>
        <dbReference type="EMBL" id="AIT61187.1"/>
    </source>
</evidence>
<evidence type="ECO:0000256" key="3">
    <source>
        <dbReference type="ARBA" id="ARBA00022989"/>
    </source>
</evidence>
<dbReference type="GO" id="GO:0008237">
    <property type="term" value="F:metallopeptidase activity"/>
    <property type="evidence" value="ECO:0007669"/>
    <property type="project" value="UniProtKB-KW"/>
</dbReference>
<protein>
    <submittedName>
        <fullName evidence="7">Metalloprotease</fullName>
    </submittedName>
</protein>
<keyword evidence="7" id="KW-0482">Metalloprotease</keyword>
<dbReference type="eggNOG" id="COG2321">
    <property type="taxonomic scope" value="Bacteria"/>
</dbReference>
<keyword evidence="7" id="KW-0645">Protease</keyword>
<name>A0A097IGF7_9CORY</name>
<organism evidence="7 8">
    <name type="scientific">Corynebacterium doosanense CAU 212 = DSM 45436</name>
    <dbReference type="NCBI Taxonomy" id="558173"/>
    <lineage>
        <taxon>Bacteria</taxon>
        <taxon>Bacillati</taxon>
        <taxon>Actinomycetota</taxon>
        <taxon>Actinomycetes</taxon>
        <taxon>Mycobacteriales</taxon>
        <taxon>Corynebacteriaceae</taxon>
        <taxon>Corynebacterium</taxon>
    </lineage>
</organism>
<evidence type="ECO:0000313" key="8">
    <source>
        <dbReference type="Proteomes" id="UP000029914"/>
    </source>
</evidence>
<dbReference type="KEGG" id="cdo:CDOO_07855"/>
<dbReference type="AlphaFoldDB" id="A0A097IGF7"/>
<feature type="region of interest" description="Disordered" evidence="5">
    <location>
        <begin position="240"/>
        <end position="263"/>
    </location>
</feature>
<dbReference type="GO" id="GO:0016020">
    <property type="term" value="C:membrane"/>
    <property type="evidence" value="ECO:0007669"/>
    <property type="project" value="UniProtKB-SubCell"/>
</dbReference>
<comment type="subcellular location">
    <subcellularLocation>
        <location evidence="1">Membrane</location>
        <topology evidence="1">Single-pass membrane protein</topology>
    </subcellularLocation>
</comment>
<feature type="region of interest" description="Disordered" evidence="5">
    <location>
        <begin position="49"/>
        <end position="68"/>
    </location>
</feature>
<dbReference type="GO" id="GO:0006508">
    <property type="term" value="P:proteolysis"/>
    <property type="evidence" value="ECO:0007669"/>
    <property type="project" value="UniProtKB-KW"/>
</dbReference>
<keyword evidence="7" id="KW-0378">Hydrolase</keyword>
<evidence type="ECO:0000256" key="5">
    <source>
        <dbReference type="SAM" id="MobiDB-lite"/>
    </source>
</evidence>
<evidence type="ECO:0000256" key="1">
    <source>
        <dbReference type="ARBA" id="ARBA00004167"/>
    </source>
</evidence>
<dbReference type="HOGENOM" id="CLU_059329_1_0_11"/>
<dbReference type="Proteomes" id="UP000029914">
    <property type="component" value="Chromosome"/>
</dbReference>
<dbReference type="RefSeq" id="WP_018021755.1">
    <property type="nucleotide sequence ID" value="NZ_AQUX01000003.1"/>
</dbReference>
<dbReference type="PANTHER" id="PTHR30168:SF0">
    <property type="entry name" value="INNER MEMBRANE PROTEIN"/>
    <property type="match status" value="1"/>
</dbReference>
<dbReference type="EMBL" id="CP006764">
    <property type="protein sequence ID" value="AIT61187.1"/>
    <property type="molecule type" value="Genomic_DNA"/>
</dbReference>
<reference evidence="7 8" key="1">
    <citation type="submission" date="2013-09" db="EMBL/GenBank/DDBJ databases">
        <title>Complete genome sequence of Corynebacterium doosanense CAU 212(T) (=DSM 45436(T)), isolated from activated sludge.</title>
        <authorList>
            <person name="Schaffert L."/>
            <person name="Albersmeier A."/>
            <person name="Kalinowski J."/>
            <person name="Ruckert C."/>
        </authorList>
    </citation>
    <scope>NUCLEOTIDE SEQUENCE [LARGE SCALE GENOMIC DNA]</scope>
    <source>
        <strain evidence="7 8">CAU 212</strain>
    </source>
</reference>
<keyword evidence="8" id="KW-1185">Reference proteome</keyword>
<dbReference type="Pfam" id="PF04228">
    <property type="entry name" value="Zn_peptidase"/>
    <property type="match status" value="1"/>
</dbReference>
<dbReference type="InterPro" id="IPR007343">
    <property type="entry name" value="Uncharacterised_pept_Zn_put"/>
</dbReference>
<proteinExistence type="predicted"/>
<dbReference type="SUPFAM" id="SSF55486">
    <property type="entry name" value="Metalloproteases ('zincins'), catalytic domain"/>
    <property type="match status" value="1"/>
</dbReference>
<keyword evidence="2 6" id="KW-0812">Transmembrane</keyword>
<keyword evidence="4 6" id="KW-0472">Membrane</keyword>
<evidence type="ECO:0000256" key="2">
    <source>
        <dbReference type="ARBA" id="ARBA00022692"/>
    </source>
</evidence>
<feature type="transmembrane region" description="Helical" evidence="6">
    <location>
        <begin position="21"/>
        <end position="42"/>
    </location>
</feature>